<gene>
    <name evidence="1" type="ORF">FHS82_000028</name>
</gene>
<protein>
    <submittedName>
        <fullName evidence="1">Uncharacterized protein</fullName>
    </submittedName>
</protein>
<proteinExistence type="predicted"/>
<keyword evidence="2" id="KW-1185">Reference proteome</keyword>
<dbReference type="Proteomes" id="UP001429580">
    <property type="component" value="Unassembled WGS sequence"/>
</dbReference>
<dbReference type="EMBL" id="JAASQI010000001">
    <property type="protein sequence ID" value="NIJ56215.1"/>
    <property type="molecule type" value="Genomic_DNA"/>
</dbReference>
<evidence type="ECO:0000313" key="1">
    <source>
        <dbReference type="EMBL" id="NIJ56215.1"/>
    </source>
</evidence>
<accession>A0ABX0UX94</accession>
<organism evidence="1 2">
    <name type="scientific">Pseudochelatococcus lubricantis</name>
    <dbReference type="NCBI Taxonomy" id="1538102"/>
    <lineage>
        <taxon>Bacteria</taxon>
        <taxon>Pseudomonadati</taxon>
        <taxon>Pseudomonadota</taxon>
        <taxon>Alphaproteobacteria</taxon>
        <taxon>Hyphomicrobiales</taxon>
        <taxon>Chelatococcaceae</taxon>
        <taxon>Pseudochelatococcus</taxon>
    </lineage>
</organism>
<evidence type="ECO:0000313" key="2">
    <source>
        <dbReference type="Proteomes" id="UP001429580"/>
    </source>
</evidence>
<comment type="caution">
    <text evidence="1">The sequence shown here is derived from an EMBL/GenBank/DDBJ whole genome shotgun (WGS) entry which is preliminary data.</text>
</comment>
<sequence>MTDKPRGKLTVAPVREGLVGESEDGPLQLATLDLTLPCRRFVVEHKVADVGKVSVTAEFLLRFVRAMGSCTEEAVQSFFGYSRREMAYVLREVEDADYVHRIEGRITLTPTGLSLFRPGVEEPLIYEVERKIARVGFDLISLAPAEKKFLSYFERSLPELPLADVEQVSSATERVPSSFRRFFREFAPKIDPTSTLRRALYSIDGVTAEERFSTLVRVRLVSSGLKPTLPDIDLSEWKSDYDLSDREAVGRAVAELVERMAVTRREDDGEAYQLLVQLAPEYLKEWTRRDGLSVQRFYRHAFTSHGDVRADRPTVPIIGSLFTMENARRLFEVASYGLRKTRHAAAAVYWVIPQAPLWGSTSIMAEAVEQFRERIIRTNEDLTVRQNVESIALTAQRPERWVKEAFTREHGANARVFPGGFEMLLVPGAFVAATVHAPIGQQSGLPVPLGFASFDPRVLARAGELLDANAEAFKLDDVLRRNLVALSAADKKENCTGEQSPAPAPK</sequence>
<dbReference type="RefSeq" id="WP_065846918.1">
    <property type="nucleotide sequence ID" value="NZ_JAASQI010000001.1"/>
</dbReference>
<name>A0ABX0UX94_9HYPH</name>
<reference evidence="1 2" key="1">
    <citation type="submission" date="2020-03" db="EMBL/GenBank/DDBJ databases">
        <title>Genomic Encyclopedia of Type Strains, Phase IV (KMG-IV): sequencing the most valuable type-strain genomes for metagenomic binning, comparative biology and taxonomic classification.</title>
        <authorList>
            <person name="Goeker M."/>
        </authorList>
    </citation>
    <scope>NUCLEOTIDE SEQUENCE [LARGE SCALE GENOMIC DNA]</scope>
    <source>
        <strain evidence="1 2">DSM 103870</strain>
    </source>
</reference>